<comment type="caution">
    <text evidence="1">The sequence shown here is derived from an EMBL/GenBank/DDBJ whole genome shotgun (WGS) entry which is preliminary data.</text>
</comment>
<organism evidence="1">
    <name type="scientific">marine sediment metagenome</name>
    <dbReference type="NCBI Taxonomy" id="412755"/>
    <lineage>
        <taxon>unclassified sequences</taxon>
        <taxon>metagenomes</taxon>
        <taxon>ecological metagenomes</taxon>
    </lineage>
</organism>
<dbReference type="EMBL" id="LAZR01016209">
    <property type="protein sequence ID" value="KKM05486.1"/>
    <property type="molecule type" value="Genomic_DNA"/>
</dbReference>
<accession>A0A0F9JIA4</accession>
<protein>
    <submittedName>
        <fullName evidence="1">Uncharacterized protein</fullName>
    </submittedName>
</protein>
<name>A0A0F9JIA4_9ZZZZ</name>
<gene>
    <name evidence="1" type="ORF">LCGC14_1753650</name>
</gene>
<reference evidence="1" key="1">
    <citation type="journal article" date="2015" name="Nature">
        <title>Complex archaea that bridge the gap between prokaryotes and eukaryotes.</title>
        <authorList>
            <person name="Spang A."/>
            <person name="Saw J.H."/>
            <person name="Jorgensen S.L."/>
            <person name="Zaremba-Niedzwiedzka K."/>
            <person name="Martijn J."/>
            <person name="Lind A.E."/>
            <person name="van Eijk R."/>
            <person name="Schleper C."/>
            <person name="Guy L."/>
            <person name="Ettema T.J."/>
        </authorList>
    </citation>
    <scope>NUCLEOTIDE SEQUENCE</scope>
</reference>
<proteinExistence type="predicted"/>
<sequence length="110" mass="12075">MFTVPVTKLPWLRGPTTKDAIKTKNAKNKKKTDVLNDAVTTVVADSEKLIDLLEADLRDFEKGKSDLSEHGAIFHQGVIDALKFTAKGLRAGIINPNLALEERMKIASDS</sequence>
<evidence type="ECO:0000313" key="1">
    <source>
        <dbReference type="EMBL" id="KKM05486.1"/>
    </source>
</evidence>
<dbReference type="AlphaFoldDB" id="A0A0F9JIA4"/>